<dbReference type="GO" id="GO:0002189">
    <property type="term" value="C:ribose phosphate diphosphokinase complex"/>
    <property type="evidence" value="ECO:0007669"/>
    <property type="project" value="TreeGrafter"/>
</dbReference>
<dbReference type="Pfam" id="PF13793">
    <property type="entry name" value="Pribosyltran_N"/>
    <property type="match status" value="1"/>
</dbReference>
<keyword evidence="12" id="KW-1185">Reference proteome</keyword>
<reference evidence="11 12" key="1">
    <citation type="submission" date="2016-03" db="EMBL/GenBank/DDBJ databases">
        <title>Niastella vici sp. nov., isolated from farmland soil.</title>
        <authorList>
            <person name="Chen L."/>
            <person name="Wang D."/>
            <person name="Yang S."/>
            <person name="Wang G."/>
        </authorList>
    </citation>
    <scope>NUCLEOTIDE SEQUENCE [LARGE SCALE GENOMIC DNA]</scope>
    <source>
        <strain evidence="11 12">DJ57</strain>
    </source>
</reference>
<keyword evidence="2" id="KW-0808">Transferase</keyword>
<protein>
    <recommendedName>
        <fullName evidence="1">ribose-phosphate diphosphokinase</fullName>
        <ecNumber evidence="1">2.7.6.1</ecNumber>
    </recommendedName>
</protein>
<dbReference type="GO" id="GO:0016301">
    <property type="term" value="F:kinase activity"/>
    <property type="evidence" value="ECO:0007669"/>
    <property type="project" value="UniProtKB-KW"/>
</dbReference>
<dbReference type="GO" id="GO:0000287">
    <property type="term" value="F:magnesium ion binding"/>
    <property type="evidence" value="ECO:0007669"/>
    <property type="project" value="InterPro"/>
</dbReference>
<dbReference type="SMART" id="SM01400">
    <property type="entry name" value="Pribosyltran_N"/>
    <property type="match status" value="1"/>
</dbReference>
<dbReference type="InterPro" id="IPR000836">
    <property type="entry name" value="PRTase_dom"/>
</dbReference>
<dbReference type="InterPro" id="IPR029057">
    <property type="entry name" value="PRTase-like"/>
</dbReference>
<dbReference type="GO" id="GO:0004749">
    <property type="term" value="F:ribose phosphate diphosphokinase activity"/>
    <property type="evidence" value="ECO:0007669"/>
    <property type="project" value="UniProtKB-EC"/>
</dbReference>
<dbReference type="NCBIfam" id="TIGR01251">
    <property type="entry name" value="ribP_PPkin"/>
    <property type="match status" value="1"/>
</dbReference>
<dbReference type="EMBL" id="LVYD01000044">
    <property type="protein sequence ID" value="OQP63835.1"/>
    <property type="molecule type" value="Genomic_DNA"/>
</dbReference>
<keyword evidence="3" id="KW-0479">Metal-binding</keyword>
<dbReference type="InterPro" id="IPR029099">
    <property type="entry name" value="Pribosyltran_N"/>
</dbReference>
<dbReference type="PANTHER" id="PTHR10210:SF32">
    <property type="entry name" value="RIBOSE-PHOSPHATE PYROPHOSPHOKINASE 2"/>
    <property type="match status" value="1"/>
</dbReference>
<comment type="catalytic activity">
    <reaction evidence="9">
        <text>D-ribose 5-phosphate + ATP = 5-phospho-alpha-D-ribose 1-diphosphate + AMP + H(+)</text>
        <dbReference type="Rhea" id="RHEA:15609"/>
        <dbReference type="ChEBI" id="CHEBI:15378"/>
        <dbReference type="ChEBI" id="CHEBI:30616"/>
        <dbReference type="ChEBI" id="CHEBI:58017"/>
        <dbReference type="ChEBI" id="CHEBI:78346"/>
        <dbReference type="ChEBI" id="CHEBI:456215"/>
        <dbReference type="EC" id="2.7.6.1"/>
    </reaction>
</comment>
<keyword evidence="8" id="KW-0460">Magnesium</keyword>
<proteinExistence type="predicted"/>
<dbReference type="SUPFAM" id="SSF53271">
    <property type="entry name" value="PRTase-like"/>
    <property type="match status" value="2"/>
</dbReference>
<evidence type="ECO:0000256" key="7">
    <source>
        <dbReference type="ARBA" id="ARBA00022840"/>
    </source>
</evidence>
<comment type="caution">
    <text evidence="11">The sequence shown here is derived from an EMBL/GenBank/DDBJ whole genome shotgun (WGS) entry which is preliminary data.</text>
</comment>
<feature type="domain" description="Ribose-phosphate pyrophosphokinase N-terminal" evidence="10">
    <location>
        <begin position="5"/>
        <end position="125"/>
    </location>
</feature>
<dbReference type="Gene3D" id="3.40.50.2020">
    <property type="match status" value="2"/>
</dbReference>
<dbReference type="GO" id="GO:0006164">
    <property type="term" value="P:purine nucleotide biosynthetic process"/>
    <property type="evidence" value="ECO:0007669"/>
    <property type="project" value="TreeGrafter"/>
</dbReference>
<evidence type="ECO:0000256" key="8">
    <source>
        <dbReference type="ARBA" id="ARBA00022842"/>
    </source>
</evidence>
<dbReference type="PANTHER" id="PTHR10210">
    <property type="entry name" value="RIBOSE-PHOSPHATE DIPHOSPHOKINASE FAMILY MEMBER"/>
    <property type="match status" value="1"/>
</dbReference>
<dbReference type="STRING" id="1703345.A3860_23135"/>
<evidence type="ECO:0000256" key="3">
    <source>
        <dbReference type="ARBA" id="ARBA00022723"/>
    </source>
</evidence>
<dbReference type="FunFam" id="3.40.50.2020:FF:000007">
    <property type="entry name" value="Ribose-phosphate pyrophosphokinase"/>
    <property type="match status" value="1"/>
</dbReference>
<evidence type="ECO:0000256" key="1">
    <source>
        <dbReference type="ARBA" id="ARBA00013247"/>
    </source>
</evidence>
<evidence type="ECO:0000259" key="10">
    <source>
        <dbReference type="Pfam" id="PF13793"/>
    </source>
</evidence>
<evidence type="ECO:0000313" key="11">
    <source>
        <dbReference type="EMBL" id="OQP63835.1"/>
    </source>
</evidence>
<sequence>MKSIMKIFALHNSRGFGELVANELGVALGEHEEREFEDGEHKSRPLENVRNQDVFVIQSLYSDYEKSVNDKLCRLLFFLSALKDASARRVTAVVPYLCYARKDRKTKPRDPVTTRYIARLFEAAGADCILTIDVHNIQAFQNAFRCTTEHLEAKKIFADFLIPQLTTDDAIVIMSPDIGGIKRAEQFQQSISKRLNQELPVAFMEKYRSSGEVWGEKVAGDVKGKTVVIIDDLVSSGGTLARAGVACKRAGAKKVLAVATHGIFTGEPDKTLQEESLQQIIVTNTIPPFRLEHTQVKEKVKILNAAPLFAEAIKRMYEGGSVAELLQD</sequence>
<evidence type="ECO:0000313" key="12">
    <source>
        <dbReference type="Proteomes" id="UP000192796"/>
    </source>
</evidence>
<dbReference type="GO" id="GO:0005737">
    <property type="term" value="C:cytoplasm"/>
    <property type="evidence" value="ECO:0007669"/>
    <property type="project" value="TreeGrafter"/>
</dbReference>
<dbReference type="Pfam" id="PF14572">
    <property type="entry name" value="Pribosyl_synth"/>
    <property type="match status" value="1"/>
</dbReference>
<dbReference type="AlphaFoldDB" id="A0A1V9FZN3"/>
<keyword evidence="5" id="KW-0547">Nucleotide-binding</keyword>
<name>A0A1V9FZN3_9BACT</name>
<dbReference type="GO" id="GO:0006015">
    <property type="term" value="P:5-phosphoribose 1-diphosphate biosynthetic process"/>
    <property type="evidence" value="ECO:0007669"/>
    <property type="project" value="TreeGrafter"/>
</dbReference>
<organism evidence="11 12">
    <name type="scientific">Niastella vici</name>
    <dbReference type="NCBI Taxonomy" id="1703345"/>
    <lineage>
        <taxon>Bacteria</taxon>
        <taxon>Pseudomonadati</taxon>
        <taxon>Bacteroidota</taxon>
        <taxon>Chitinophagia</taxon>
        <taxon>Chitinophagales</taxon>
        <taxon>Chitinophagaceae</taxon>
        <taxon>Niastella</taxon>
    </lineage>
</organism>
<dbReference type="CDD" id="cd06223">
    <property type="entry name" value="PRTases_typeI"/>
    <property type="match status" value="1"/>
</dbReference>
<evidence type="ECO:0000256" key="9">
    <source>
        <dbReference type="ARBA" id="ARBA00049535"/>
    </source>
</evidence>
<evidence type="ECO:0000256" key="6">
    <source>
        <dbReference type="ARBA" id="ARBA00022777"/>
    </source>
</evidence>
<keyword evidence="4" id="KW-0545">Nucleotide biosynthesis</keyword>
<evidence type="ECO:0000256" key="5">
    <source>
        <dbReference type="ARBA" id="ARBA00022741"/>
    </source>
</evidence>
<accession>A0A1V9FZN3</accession>
<evidence type="ECO:0000256" key="4">
    <source>
        <dbReference type="ARBA" id="ARBA00022727"/>
    </source>
</evidence>
<keyword evidence="6 11" id="KW-0418">Kinase</keyword>
<keyword evidence="7" id="KW-0067">ATP-binding</keyword>
<gene>
    <name evidence="11" type="ORF">A3860_23135</name>
</gene>
<dbReference type="Proteomes" id="UP000192796">
    <property type="component" value="Unassembled WGS sequence"/>
</dbReference>
<dbReference type="InterPro" id="IPR005946">
    <property type="entry name" value="Rib-P_diPkinase"/>
</dbReference>
<dbReference type="GO" id="GO:0005524">
    <property type="term" value="F:ATP binding"/>
    <property type="evidence" value="ECO:0007669"/>
    <property type="project" value="UniProtKB-KW"/>
</dbReference>
<dbReference type="EC" id="2.7.6.1" evidence="1"/>
<evidence type="ECO:0000256" key="2">
    <source>
        <dbReference type="ARBA" id="ARBA00022679"/>
    </source>
</evidence>